<dbReference type="GO" id="GO:0003735">
    <property type="term" value="F:structural constituent of ribosome"/>
    <property type="evidence" value="ECO:0007669"/>
    <property type="project" value="UniProtKB-UniRule"/>
</dbReference>
<comment type="subunit">
    <text evidence="6">Part of the 30S ribosomal subunit.</text>
</comment>
<dbReference type="OrthoDB" id="9811714at2"/>
<dbReference type="NCBIfam" id="TIGR03635">
    <property type="entry name" value="uS17_bact"/>
    <property type="match status" value="1"/>
</dbReference>
<proteinExistence type="inferred from homology"/>
<dbReference type="GO" id="GO:0022627">
    <property type="term" value="C:cytosolic small ribosomal subunit"/>
    <property type="evidence" value="ECO:0007669"/>
    <property type="project" value="UniProtKB-UniRule"/>
</dbReference>
<evidence type="ECO:0000256" key="5">
    <source>
        <dbReference type="ARBA" id="ARBA00023274"/>
    </source>
</evidence>
<evidence type="ECO:0000313" key="9">
    <source>
        <dbReference type="Proteomes" id="UP000055698"/>
    </source>
</evidence>
<keyword evidence="3 6" id="KW-0694">RNA-binding</keyword>
<keyword evidence="5 6" id="KW-0687">Ribonucleoprotein</keyword>
<dbReference type="PANTHER" id="PTHR10744:SF1">
    <property type="entry name" value="SMALL RIBOSOMAL SUBUNIT PROTEIN US17M"/>
    <property type="match status" value="1"/>
</dbReference>
<sequence length="91" mass="11170">MRKYKKKKEKIGIVISNKMKKTIIISETKRIKHPYYKKVILKRKKYYVHDEYNISNEGDLVKIIETRPLSKQKFWRLLKIVKKYVTTRIKN</sequence>
<evidence type="ECO:0000256" key="4">
    <source>
        <dbReference type="ARBA" id="ARBA00022980"/>
    </source>
</evidence>
<dbReference type="GeneID" id="75050277"/>
<dbReference type="Gene3D" id="2.40.50.140">
    <property type="entry name" value="Nucleic acid-binding proteins"/>
    <property type="match status" value="1"/>
</dbReference>
<evidence type="ECO:0000256" key="2">
    <source>
        <dbReference type="ARBA" id="ARBA00022730"/>
    </source>
</evidence>
<name>A0A1B0YJ32_9FLAO</name>
<dbReference type="HAMAP" id="MF_01345_B">
    <property type="entry name" value="Ribosomal_uS17_B"/>
    <property type="match status" value="1"/>
</dbReference>
<dbReference type="InterPro" id="IPR019979">
    <property type="entry name" value="Ribosomal_uS17_CS"/>
</dbReference>
<evidence type="ECO:0000313" key="8">
    <source>
        <dbReference type="EMBL" id="ALP70193.1"/>
    </source>
</evidence>
<dbReference type="GO" id="GO:0019843">
    <property type="term" value="F:rRNA binding"/>
    <property type="evidence" value="ECO:0007669"/>
    <property type="project" value="UniProtKB-UniRule"/>
</dbReference>
<comment type="similarity">
    <text evidence="1 6 7">Belongs to the universal ribosomal protein uS17 family.</text>
</comment>
<evidence type="ECO:0000256" key="1">
    <source>
        <dbReference type="ARBA" id="ARBA00010254"/>
    </source>
</evidence>
<dbReference type="InterPro" id="IPR019984">
    <property type="entry name" value="Ribosomal_uS17_bact/chlr"/>
</dbReference>
<dbReference type="NCBIfam" id="NF004123">
    <property type="entry name" value="PRK05610.1"/>
    <property type="match status" value="1"/>
</dbReference>
<dbReference type="AlphaFoldDB" id="A0A1B0YJ32"/>
<dbReference type="PANTHER" id="PTHR10744">
    <property type="entry name" value="40S RIBOSOMAL PROTEIN S11 FAMILY MEMBER"/>
    <property type="match status" value="1"/>
</dbReference>
<organism evidence="8 9">
    <name type="scientific">Candidatus Karelsulcia muelleri</name>
    <dbReference type="NCBI Taxonomy" id="336810"/>
    <lineage>
        <taxon>Bacteria</taxon>
        <taxon>Pseudomonadati</taxon>
        <taxon>Bacteroidota</taxon>
        <taxon>Flavobacteriia</taxon>
        <taxon>Flavobacteriales</taxon>
        <taxon>Candidatus Karelsulcia</taxon>
    </lineage>
</organism>
<dbReference type="PRINTS" id="PR00973">
    <property type="entry name" value="RIBOSOMALS17"/>
</dbReference>
<evidence type="ECO:0000256" key="6">
    <source>
        <dbReference type="HAMAP-Rule" id="MF_01345"/>
    </source>
</evidence>
<dbReference type="PROSITE" id="PS00056">
    <property type="entry name" value="RIBOSOMAL_S17"/>
    <property type="match status" value="1"/>
</dbReference>
<dbReference type="GO" id="GO:0006412">
    <property type="term" value="P:translation"/>
    <property type="evidence" value="ECO:0007669"/>
    <property type="project" value="UniProtKB-UniRule"/>
</dbReference>
<dbReference type="InterPro" id="IPR012340">
    <property type="entry name" value="NA-bd_OB-fold"/>
</dbReference>
<dbReference type="EMBL" id="CP013212">
    <property type="protein sequence ID" value="ALP70193.1"/>
    <property type="molecule type" value="Genomic_DNA"/>
</dbReference>
<reference evidence="9" key="1">
    <citation type="submission" date="2015-11" db="EMBL/GenBank/DDBJ databases">
        <title>Complete genome sequences of the obligate symbionts Candidatus Sulcia muelleri and Candidatus Nasuia deltocephalinicola from the pestiferous leafhopper, Macrosteles quadripunctulatus (Hemiptera: Cicadellidae).</title>
        <authorList>
            <person name="Bennett G.M."/>
            <person name="Abba S."/>
            <person name="Kube M."/>
            <person name="Marzachi C."/>
        </authorList>
    </citation>
    <scope>NUCLEOTIDE SEQUENCE [LARGE SCALE GENOMIC DNA]</scope>
    <source>
        <strain evidence="9">PUNC</strain>
    </source>
</reference>
<gene>
    <name evidence="6" type="primary">rpsQ</name>
    <name evidence="8" type="ORF">ASU30_131</name>
</gene>
<dbReference type="Pfam" id="PF00366">
    <property type="entry name" value="Ribosomal_S17"/>
    <property type="match status" value="1"/>
</dbReference>
<comment type="function">
    <text evidence="6">One of the primary rRNA binding proteins, it binds specifically to the 5'-end of 16S ribosomal RNA.</text>
</comment>
<dbReference type="Proteomes" id="UP000055698">
    <property type="component" value="Chromosome"/>
</dbReference>
<accession>A0A1B0YJ32</accession>
<keyword evidence="4 6" id="KW-0689">Ribosomal protein</keyword>
<evidence type="ECO:0000256" key="3">
    <source>
        <dbReference type="ARBA" id="ARBA00022884"/>
    </source>
</evidence>
<dbReference type="SUPFAM" id="SSF50249">
    <property type="entry name" value="Nucleic acid-binding proteins"/>
    <property type="match status" value="1"/>
</dbReference>
<reference evidence="8 9" key="2">
    <citation type="journal article" date="2016" name="Genome Announc.">
        <title>Complete Genome Sequences of the Obligate Symbionts 'Candidatus Sulcia muelleri' and 'Ca. Nasuia deltocephalinicola' from the Pestiferous Leafhopper Macrosteles quadripunctulatus (Hemiptera: Cicadellidae).</title>
        <authorList>
            <person name="Bennett G.M."/>
            <person name="Abba S."/>
            <person name="Kube M."/>
            <person name="Marzachi C."/>
        </authorList>
    </citation>
    <scope>NUCLEOTIDE SEQUENCE [LARGE SCALE GENOMIC DNA]</scope>
    <source>
        <strain evidence="8 9">PUNC</strain>
    </source>
</reference>
<evidence type="ECO:0000256" key="7">
    <source>
        <dbReference type="RuleBase" id="RU003872"/>
    </source>
</evidence>
<dbReference type="RefSeq" id="WP_020931720.1">
    <property type="nucleotide sequence ID" value="NZ_AP028057.1"/>
</dbReference>
<protein>
    <recommendedName>
        <fullName evidence="6">Small ribosomal subunit protein uS17</fullName>
    </recommendedName>
</protein>
<dbReference type="InterPro" id="IPR000266">
    <property type="entry name" value="Ribosomal_uS17"/>
</dbReference>
<keyword evidence="2 6" id="KW-0699">rRNA-binding</keyword>
<dbReference type="CDD" id="cd00364">
    <property type="entry name" value="Ribosomal_uS17"/>
    <property type="match status" value="1"/>
</dbReference>